<proteinExistence type="predicted"/>
<evidence type="ECO:0000313" key="3">
    <source>
        <dbReference type="Proteomes" id="UP000002895"/>
    </source>
</evidence>
<evidence type="ECO:0000313" key="2">
    <source>
        <dbReference type="EMBL" id="AFM69728.1"/>
    </source>
</evidence>
<sequence length="295" mass="33848">MKINKQRIVGMKKGLRKKTARLFLTYICSVACLCFLSLLCIRVTLANPNFMSKQMENSRYTKLVQQEINEKIQDIGRGSNVPANQLKEIVSLSFVQTNVKKYVTSLYMRKTYDLSGEEEIKEKIQQHLNHYIQTKNIQVTKDKEQVINRLVDSSIEATEKSLEIPFLANYVNKVKQFKPLLNQLIIGNGVILVCLLLLLLHTIHWSHQKFRFVALMFLGAGGTLLLLPTWIYFSGVIDRIGILTESVYYFVRGYLLSFVQTFIYAGILAVVMAIGMYVISEIKRKVVINKGRAQK</sequence>
<feature type="transmembrane region" description="Helical" evidence="1">
    <location>
        <begin position="212"/>
        <end position="233"/>
    </location>
</feature>
<feature type="transmembrane region" description="Helical" evidence="1">
    <location>
        <begin position="180"/>
        <end position="200"/>
    </location>
</feature>
<reference evidence="2 3" key="1">
    <citation type="journal article" date="2012" name="J. Bacteriol.">
        <title>Genome sequence of Enterococcus hirae (Streptococcus faecalis) ATCC 9790, a model organism for the study of ion transport, bioenergetics, and copper homeostasis.</title>
        <authorList>
            <person name="Gaechter T."/>
            <person name="Wunderlin C."/>
            <person name="Schmidheini T."/>
            <person name="Solioz M."/>
        </authorList>
    </citation>
    <scope>NUCLEOTIDE SEQUENCE [LARGE SCALE GENOMIC DNA]</scope>
    <source>
        <strain evidence="3">ATCC 9790 / DSM 20160 / JCM 8729 / LMG 6399 / NBRC 3181 / NCIMB 6459 / NCDO 1258 / NCTC 12367 / WDCM 00089 / R</strain>
    </source>
</reference>
<dbReference type="eggNOG" id="ENOG503322V">
    <property type="taxonomic scope" value="Bacteria"/>
</dbReference>
<keyword evidence="1" id="KW-0812">Transmembrane</keyword>
<dbReference type="PATRIC" id="fig|768486.3.peg.724"/>
<keyword evidence="3" id="KW-1185">Reference proteome</keyword>
<protein>
    <submittedName>
        <fullName evidence="2">Uncharacterized protein</fullName>
    </submittedName>
</protein>
<dbReference type="Proteomes" id="UP000002895">
    <property type="component" value="Chromosome"/>
</dbReference>
<dbReference type="KEGG" id="ehr:EHR_03790"/>
<evidence type="ECO:0000256" key="1">
    <source>
        <dbReference type="SAM" id="Phobius"/>
    </source>
</evidence>
<keyword evidence="1" id="KW-0472">Membrane</keyword>
<accession>I6SAY5</accession>
<dbReference type="HOGENOM" id="CLU_082980_0_0_9"/>
<organism evidence="2 3">
    <name type="scientific">Enterococcus hirae (strain ATCC 9790 / DSM 20160 / JCM 8729 / LMG 6399 / NBRC 3181 / NCIMB 6459 / NCDO 1258 / NCTC 12367 / WDCM 00089 / R)</name>
    <dbReference type="NCBI Taxonomy" id="768486"/>
    <lineage>
        <taxon>Bacteria</taxon>
        <taxon>Bacillati</taxon>
        <taxon>Bacillota</taxon>
        <taxon>Bacilli</taxon>
        <taxon>Lactobacillales</taxon>
        <taxon>Enterococcaceae</taxon>
        <taxon>Enterococcus</taxon>
    </lineage>
</organism>
<name>I6SAY5_ENTHA</name>
<feature type="transmembrane region" description="Helical" evidence="1">
    <location>
        <begin position="253"/>
        <end position="279"/>
    </location>
</feature>
<keyword evidence="1" id="KW-1133">Transmembrane helix</keyword>
<gene>
    <name evidence="2" type="ordered locus">EHR_03790</name>
</gene>
<dbReference type="AlphaFoldDB" id="I6SAY5"/>
<dbReference type="EMBL" id="CP003504">
    <property type="protein sequence ID" value="AFM69728.1"/>
    <property type="molecule type" value="Genomic_DNA"/>
</dbReference>